<proteinExistence type="predicted"/>
<dbReference type="AlphaFoldDB" id="A0A164PP16"/>
<reference evidence="2 3" key="1">
    <citation type="journal article" date="2016" name="Mol. Biol. Evol.">
        <title>Comparative Genomics of Early-Diverging Mushroom-Forming Fungi Provides Insights into the Origins of Lignocellulose Decay Capabilities.</title>
        <authorList>
            <person name="Nagy L.G."/>
            <person name="Riley R."/>
            <person name="Tritt A."/>
            <person name="Adam C."/>
            <person name="Daum C."/>
            <person name="Floudas D."/>
            <person name="Sun H."/>
            <person name="Yadav J.S."/>
            <person name="Pangilinan J."/>
            <person name="Larsson K.H."/>
            <person name="Matsuura K."/>
            <person name="Barry K."/>
            <person name="Labutti K."/>
            <person name="Kuo R."/>
            <person name="Ohm R.A."/>
            <person name="Bhattacharya S.S."/>
            <person name="Shirouzu T."/>
            <person name="Yoshinaga Y."/>
            <person name="Martin F.M."/>
            <person name="Grigoriev I.V."/>
            <person name="Hibbett D.S."/>
        </authorList>
    </citation>
    <scope>NUCLEOTIDE SEQUENCE [LARGE SCALE GENOMIC DNA]</scope>
    <source>
        <strain evidence="2 3">HHB9708</strain>
    </source>
</reference>
<keyword evidence="1" id="KW-0732">Signal</keyword>
<keyword evidence="3" id="KW-1185">Reference proteome</keyword>
<sequence length="58" mass="6179">MIANLRLGLLAVFFLSAFASVQSASTLERREVCVCPGSITRGPCDFGVVSPTECETID</sequence>
<evidence type="ECO:0000313" key="2">
    <source>
        <dbReference type="EMBL" id="KZS88909.1"/>
    </source>
</evidence>
<feature type="chain" id="PRO_5007852367" evidence="1">
    <location>
        <begin position="24"/>
        <end position="58"/>
    </location>
</feature>
<gene>
    <name evidence="2" type="ORF">SISNIDRAFT_459342</name>
</gene>
<organism evidence="2 3">
    <name type="scientific">Sistotremastrum niveocremeum HHB9708</name>
    <dbReference type="NCBI Taxonomy" id="1314777"/>
    <lineage>
        <taxon>Eukaryota</taxon>
        <taxon>Fungi</taxon>
        <taxon>Dikarya</taxon>
        <taxon>Basidiomycota</taxon>
        <taxon>Agaricomycotina</taxon>
        <taxon>Agaricomycetes</taxon>
        <taxon>Sistotremastrales</taxon>
        <taxon>Sistotremastraceae</taxon>
        <taxon>Sertulicium</taxon>
        <taxon>Sertulicium niveocremeum</taxon>
    </lineage>
</organism>
<dbReference type="Proteomes" id="UP000076722">
    <property type="component" value="Unassembled WGS sequence"/>
</dbReference>
<dbReference type="EMBL" id="KV419432">
    <property type="protein sequence ID" value="KZS88909.1"/>
    <property type="molecule type" value="Genomic_DNA"/>
</dbReference>
<evidence type="ECO:0000313" key="3">
    <source>
        <dbReference type="Proteomes" id="UP000076722"/>
    </source>
</evidence>
<name>A0A164PP16_9AGAM</name>
<accession>A0A164PP16</accession>
<protein>
    <submittedName>
        <fullName evidence="2">Uncharacterized protein</fullName>
    </submittedName>
</protein>
<evidence type="ECO:0000256" key="1">
    <source>
        <dbReference type="SAM" id="SignalP"/>
    </source>
</evidence>
<feature type="signal peptide" evidence="1">
    <location>
        <begin position="1"/>
        <end position="23"/>
    </location>
</feature>